<keyword evidence="3" id="KW-1185">Reference proteome</keyword>
<dbReference type="AlphaFoldDB" id="A0A371GZ30"/>
<dbReference type="EMBL" id="QJKJ01004059">
    <property type="protein sequence ID" value="RDX95706.1"/>
    <property type="molecule type" value="Genomic_DNA"/>
</dbReference>
<dbReference type="InterPro" id="IPR013103">
    <property type="entry name" value="RVT_2"/>
</dbReference>
<evidence type="ECO:0000259" key="1">
    <source>
        <dbReference type="Pfam" id="PF07727"/>
    </source>
</evidence>
<protein>
    <recommendedName>
        <fullName evidence="1">Reverse transcriptase Ty1/copia-type domain-containing protein</fullName>
    </recommendedName>
</protein>
<feature type="domain" description="Reverse transcriptase Ty1/copia-type" evidence="1">
    <location>
        <begin position="1"/>
        <end position="126"/>
    </location>
</feature>
<sequence length="274" mass="31991">MDEKIAFLSDDLEEEIYMTQPKECVVSSQENKVYKPLKSFYGLKQWHEKFDQILLGDRFSFSNADRCVYTKYVNGDYEKFTQTYLKSFLSSSFYMNNMDEASVILGFIIIRKDDSILLTQRHYVEKHYAQIIGSLLHLMNFSRPNITYAEGKLSRHTHRYNDAKKIFNSYEMNSIGGYVFTLGGGAISFVALKMIGSEVEWLKNFLANIPLGIKSTLLVSIYYDCQSTIALAKKKTYNENNFHQLCEIIRKHSRSSKQNLREENDTWNIKENRT</sequence>
<evidence type="ECO:0000313" key="3">
    <source>
        <dbReference type="Proteomes" id="UP000257109"/>
    </source>
</evidence>
<feature type="non-terminal residue" evidence="2">
    <location>
        <position position="1"/>
    </location>
</feature>
<comment type="caution">
    <text evidence="2">The sequence shown here is derived from an EMBL/GenBank/DDBJ whole genome shotgun (WGS) entry which is preliminary data.</text>
</comment>
<proteinExistence type="predicted"/>
<evidence type="ECO:0000313" key="2">
    <source>
        <dbReference type="EMBL" id="RDX95706.1"/>
    </source>
</evidence>
<accession>A0A371GZ30</accession>
<name>A0A371GZ30_MUCPR</name>
<reference evidence="2" key="1">
    <citation type="submission" date="2018-05" db="EMBL/GenBank/DDBJ databases">
        <title>Draft genome of Mucuna pruriens seed.</title>
        <authorList>
            <person name="Nnadi N.E."/>
            <person name="Vos R."/>
            <person name="Hasami M.H."/>
            <person name="Devisetty U.K."/>
            <person name="Aguiy J.C."/>
        </authorList>
    </citation>
    <scope>NUCLEOTIDE SEQUENCE [LARGE SCALE GENOMIC DNA]</scope>
    <source>
        <strain evidence="2">JCA_2017</strain>
    </source>
</reference>
<dbReference type="Proteomes" id="UP000257109">
    <property type="component" value="Unassembled WGS sequence"/>
</dbReference>
<dbReference type="STRING" id="157652.A0A371GZ30"/>
<organism evidence="2 3">
    <name type="scientific">Mucuna pruriens</name>
    <name type="common">Velvet bean</name>
    <name type="synonym">Dolichos pruriens</name>
    <dbReference type="NCBI Taxonomy" id="157652"/>
    <lineage>
        <taxon>Eukaryota</taxon>
        <taxon>Viridiplantae</taxon>
        <taxon>Streptophyta</taxon>
        <taxon>Embryophyta</taxon>
        <taxon>Tracheophyta</taxon>
        <taxon>Spermatophyta</taxon>
        <taxon>Magnoliopsida</taxon>
        <taxon>eudicotyledons</taxon>
        <taxon>Gunneridae</taxon>
        <taxon>Pentapetalae</taxon>
        <taxon>rosids</taxon>
        <taxon>fabids</taxon>
        <taxon>Fabales</taxon>
        <taxon>Fabaceae</taxon>
        <taxon>Papilionoideae</taxon>
        <taxon>50 kb inversion clade</taxon>
        <taxon>NPAAA clade</taxon>
        <taxon>indigoferoid/millettioid clade</taxon>
        <taxon>Phaseoleae</taxon>
        <taxon>Mucuna</taxon>
    </lineage>
</organism>
<dbReference type="Pfam" id="PF07727">
    <property type="entry name" value="RVT_2"/>
    <property type="match status" value="1"/>
</dbReference>
<gene>
    <name evidence="2" type="ORF">CR513_21732</name>
</gene>